<feature type="transmembrane region" description="Helical" evidence="5">
    <location>
        <begin position="257"/>
        <end position="281"/>
    </location>
</feature>
<evidence type="ECO:0000256" key="5">
    <source>
        <dbReference type="SAM" id="Phobius"/>
    </source>
</evidence>
<feature type="transmembrane region" description="Helical" evidence="5">
    <location>
        <begin position="287"/>
        <end position="309"/>
    </location>
</feature>
<dbReference type="AlphaFoldDB" id="A0A091AS70"/>
<dbReference type="Proteomes" id="UP000029392">
    <property type="component" value="Unassembled WGS sequence"/>
</dbReference>
<comment type="caution">
    <text evidence="6">The sequence shown here is derived from an EMBL/GenBank/DDBJ whole genome shotgun (WGS) entry which is preliminary data.</text>
</comment>
<dbReference type="GO" id="GO:0012505">
    <property type="term" value="C:endomembrane system"/>
    <property type="evidence" value="ECO:0007669"/>
    <property type="project" value="UniProtKB-SubCell"/>
</dbReference>
<dbReference type="RefSeq" id="WP_043805309.1">
    <property type="nucleotide sequence ID" value="NZ_AVCH01000211.1"/>
</dbReference>
<dbReference type="GO" id="GO:0030026">
    <property type="term" value="P:intracellular manganese ion homeostasis"/>
    <property type="evidence" value="ECO:0007669"/>
    <property type="project" value="InterPro"/>
</dbReference>
<keyword evidence="7" id="KW-1185">Reference proteome</keyword>
<dbReference type="OrthoDB" id="9789677at2"/>
<keyword evidence="4 5" id="KW-0472">Membrane</keyword>
<comment type="subcellular location">
    <subcellularLocation>
        <location evidence="1">Endomembrane system</location>
        <topology evidence="1">Multi-pass membrane protein</topology>
    </subcellularLocation>
</comment>
<evidence type="ECO:0000256" key="4">
    <source>
        <dbReference type="ARBA" id="ARBA00023136"/>
    </source>
</evidence>
<dbReference type="InterPro" id="IPR008217">
    <property type="entry name" value="Ccc1_fam"/>
</dbReference>
<proteinExistence type="predicted"/>
<accession>A0A091AS70</accession>
<evidence type="ECO:0000313" key="6">
    <source>
        <dbReference type="EMBL" id="KFN41844.1"/>
    </source>
</evidence>
<feature type="transmembrane region" description="Helical" evidence="5">
    <location>
        <begin position="321"/>
        <end position="340"/>
    </location>
</feature>
<dbReference type="eggNOG" id="COG1814">
    <property type="taxonomic scope" value="Bacteria"/>
</dbReference>
<dbReference type="PATRIC" id="fig|1384054.3.peg.2643"/>
<reference evidence="6 7" key="1">
    <citation type="submission" date="2013-09" db="EMBL/GenBank/DDBJ databases">
        <title>Genome sequencing of Arenimonas malthae.</title>
        <authorList>
            <person name="Chen F."/>
            <person name="Wang G."/>
        </authorList>
    </citation>
    <scope>NUCLEOTIDE SEQUENCE [LARGE SCALE GENOMIC DNA]</scope>
    <source>
        <strain evidence="6 7">CC-JY-1</strain>
    </source>
</reference>
<protein>
    <recommendedName>
        <fullName evidence="8">Rubrerythrin family protein</fullName>
    </recommendedName>
</protein>
<keyword evidence="2 5" id="KW-0812">Transmembrane</keyword>
<evidence type="ECO:0000313" key="7">
    <source>
        <dbReference type="Proteomes" id="UP000029392"/>
    </source>
</evidence>
<gene>
    <name evidence="6" type="ORF">N790_12085</name>
</gene>
<evidence type="ECO:0000256" key="3">
    <source>
        <dbReference type="ARBA" id="ARBA00022989"/>
    </source>
</evidence>
<dbReference type="PANTHER" id="PTHR31851">
    <property type="entry name" value="FE(2+)/MN(2+) TRANSPORTER PCL1"/>
    <property type="match status" value="1"/>
</dbReference>
<dbReference type="STRING" id="1384054.N790_12085"/>
<name>A0A091AS70_9GAMM</name>
<dbReference type="Pfam" id="PF01988">
    <property type="entry name" value="VIT1"/>
    <property type="match status" value="1"/>
</dbReference>
<sequence length="344" mass="35598">MDPANSWSEEKQSAWLYRALAKAERDPRIAALFDSLADAADEQAGTWEKAAANAGQALPLPFEPTPRARLVAALARRLGPRRVKPALAALKVRGLSAYTAALGGHLLPTDLAQVGLSHRTVGGGNLRAAIFGVNDGLVSNASLILGVVGAQAGTGTVLATGIAGLLAGALSMAAGEYVSVRSQRELFEYQIGLEADELKQYPEAEAEELALIYIARGMPAEQARSFAHQLVQNPKQALDVLAREELGLNPEDLGSPIGAAVFSFSAFTVGALVPLVPFFAGSALPQAAYWGTGLAAAGLFGTGAAMSLFSGRNPWMGGLRMLGIGALAGATVFLIGRLIGVDVA</sequence>
<organism evidence="6 7">
    <name type="scientific">Arenimonas malthae CC-JY-1</name>
    <dbReference type="NCBI Taxonomy" id="1384054"/>
    <lineage>
        <taxon>Bacteria</taxon>
        <taxon>Pseudomonadati</taxon>
        <taxon>Pseudomonadota</taxon>
        <taxon>Gammaproteobacteria</taxon>
        <taxon>Lysobacterales</taxon>
        <taxon>Lysobacteraceae</taxon>
        <taxon>Arenimonas</taxon>
    </lineage>
</organism>
<evidence type="ECO:0000256" key="2">
    <source>
        <dbReference type="ARBA" id="ARBA00022692"/>
    </source>
</evidence>
<evidence type="ECO:0008006" key="8">
    <source>
        <dbReference type="Google" id="ProtNLM"/>
    </source>
</evidence>
<keyword evidence="3 5" id="KW-1133">Transmembrane helix</keyword>
<evidence type="ECO:0000256" key="1">
    <source>
        <dbReference type="ARBA" id="ARBA00004127"/>
    </source>
</evidence>
<dbReference type="GO" id="GO:0005384">
    <property type="term" value="F:manganese ion transmembrane transporter activity"/>
    <property type="evidence" value="ECO:0007669"/>
    <property type="project" value="InterPro"/>
</dbReference>
<dbReference type="EMBL" id="AVCH01000211">
    <property type="protein sequence ID" value="KFN41844.1"/>
    <property type="molecule type" value="Genomic_DNA"/>
</dbReference>